<keyword evidence="12" id="KW-1185">Reference proteome</keyword>
<dbReference type="GeneTree" id="ENSGT00940000155461"/>
<sequence length="448" mass="48318">NTTDMNGSLEHLDQPDPDSIKMFVGQIPRSWSETELKELFEPFGAVHQINILRDRTQNPPQSKGCCFVTFYTRKAALEAQNALHNIKTLSGMHHPIQMKPADSEKTNAVEDRKLFIGMVSKKYGENEVRMMFSSFGQIEECRILRGPDGLSRGCAFVTFATRAMAQNAIKTMHHSQTMEGCSSPMVVKFADTQRDKEQRRLQQQLAQQIQQLNSASTWGSLAGLGALTPQYLAVSLLQQATSTSNQSSFSGIQRLGAAGATAGSSAGPAMNTLASLGTLQGLTGTSVGLNNLNALTGSISMGAMNGGLGASMANGSGASSMDALTQAYSGMQQYTASALPSLYGQSLLQQSAAGSQKEGPEGANLFIYHLPQEFGDQDILQMFMPFGNVVSAKVFIDKQTNLSKCFGFVSYDNPVSAQAAIQAMNGFQIGMKRLKVQLKRSKNDSKPY</sequence>
<dbReference type="Gene3D" id="3.30.70.330">
    <property type="match status" value="3"/>
</dbReference>
<dbReference type="FunFam" id="3.30.70.330:FF:000015">
    <property type="entry name" value="CUGBP Elav-like family member 1 isoform 2"/>
    <property type="match status" value="1"/>
</dbReference>
<comment type="similarity">
    <text evidence="3">Belongs to the CELF/BRUNOL family.</text>
</comment>
<evidence type="ECO:0000256" key="6">
    <source>
        <dbReference type="ARBA" id="ARBA00022737"/>
    </source>
</evidence>
<dbReference type="InterPro" id="IPR034196">
    <property type="entry name" value="CELF1/2_RRM1"/>
</dbReference>
<evidence type="ECO:0000256" key="7">
    <source>
        <dbReference type="ARBA" id="ARBA00022884"/>
    </source>
</evidence>
<evidence type="ECO:0000256" key="2">
    <source>
        <dbReference type="ARBA" id="ARBA00004496"/>
    </source>
</evidence>
<keyword evidence="6" id="KW-0677">Repeat</keyword>
<evidence type="ECO:0000313" key="12">
    <source>
        <dbReference type="Proteomes" id="UP000472263"/>
    </source>
</evidence>
<dbReference type="FunFam" id="3.30.70.330:FF:000016">
    <property type="entry name" value="CUGBP Elav-like family member 1 isoform 2"/>
    <property type="match status" value="1"/>
</dbReference>
<feature type="domain" description="RRM" evidence="10">
    <location>
        <begin position="112"/>
        <end position="192"/>
    </location>
</feature>
<protein>
    <submittedName>
        <fullName evidence="11">CUGBP Elav-like family member 2</fullName>
    </submittedName>
</protein>
<organism evidence="11 12">
    <name type="scientific">Myripristis murdjan</name>
    <name type="common">pinecone soldierfish</name>
    <dbReference type="NCBI Taxonomy" id="586833"/>
    <lineage>
        <taxon>Eukaryota</taxon>
        <taxon>Metazoa</taxon>
        <taxon>Chordata</taxon>
        <taxon>Craniata</taxon>
        <taxon>Vertebrata</taxon>
        <taxon>Euteleostomi</taxon>
        <taxon>Actinopterygii</taxon>
        <taxon>Neopterygii</taxon>
        <taxon>Teleostei</taxon>
        <taxon>Neoteleostei</taxon>
        <taxon>Acanthomorphata</taxon>
        <taxon>Holocentriformes</taxon>
        <taxon>Holocentridae</taxon>
        <taxon>Myripristis</taxon>
    </lineage>
</organism>
<name>A0A668ARA6_9TELE</name>
<dbReference type="InterPro" id="IPR034198">
    <property type="entry name" value="CELF1/2_RRM2"/>
</dbReference>
<evidence type="ECO:0000256" key="4">
    <source>
        <dbReference type="ARBA" id="ARBA00022490"/>
    </source>
</evidence>
<evidence type="ECO:0000259" key="10">
    <source>
        <dbReference type="PROSITE" id="PS50102"/>
    </source>
</evidence>
<feature type="domain" description="RRM" evidence="10">
    <location>
        <begin position="20"/>
        <end position="103"/>
    </location>
</feature>
<reference evidence="11" key="2">
    <citation type="submission" date="2025-08" db="UniProtKB">
        <authorList>
            <consortium name="Ensembl"/>
        </authorList>
    </citation>
    <scope>IDENTIFICATION</scope>
</reference>
<dbReference type="AlphaFoldDB" id="A0A668ARA6"/>
<dbReference type="PANTHER" id="PTHR24012">
    <property type="entry name" value="RNA BINDING PROTEIN"/>
    <property type="match status" value="1"/>
</dbReference>
<dbReference type="Proteomes" id="UP000472263">
    <property type="component" value="Chromosome 6"/>
</dbReference>
<gene>
    <name evidence="11" type="primary">CELF2</name>
</gene>
<accession>A0A668ARA6</accession>
<evidence type="ECO:0000256" key="8">
    <source>
        <dbReference type="ARBA" id="ARBA00023242"/>
    </source>
</evidence>
<dbReference type="GO" id="GO:0005737">
    <property type="term" value="C:cytoplasm"/>
    <property type="evidence" value="ECO:0007669"/>
    <property type="project" value="UniProtKB-SubCell"/>
</dbReference>
<dbReference type="CDD" id="cd12631">
    <property type="entry name" value="RRM1_CELF1_2_Bruno"/>
    <property type="match status" value="1"/>
</dbReference>
<evidence type="ECO:0000256" key="1">
    <source>
        <dbReference type="ARBA" id="ARBA00004123"/>
    </source>
</evidence>
<dbReference type="SMART" id="SM00360">
    <property type="entry name" value="RRM"/>
    <property type="match status" value="3"/>
</dbReference>
<dbReference type="Pfam" id="PF00076">
    <property type="entry name" value="RRM_1"/>
    <property type="match status" value="3"/>
</dbReference>
<evidence type="ECO:0000313" key="11">
    <source>
        <dbReference type="Ensembl" id="ENSMMDP00005047711.1"/>
    </source>
</evidence>
<dbReference type="Ensembl" id="ENSMMDT00005048657.1">
    <property type="protein sequence ID" value="ENSMMDP00005047711.1"/>
    <property type="gene ID" value="ENSMMDG00005021649.1"/>
</dbReference>
<feature type="domain" description="RRM" evidence="10">
    <location>
        <begin position="363"/>
        <end position="441"/>
    </location>
</feature>
<evidence type="ECO:0000256" key="5">
    <source>
        <dbReference type="ARBA" id="ARBA00022664"/>
    </source>
</evidence>
<keyword evidence="7 9" id="KW-0694">RNA-binding</keyword>
<proteinExistence type="inferred from homology"/>
<evidence type="ECO:0000256" key="3">
    <source>
        <dbReference type="ARBA" id="ARBA00009621"/>
    </source>
</evidence>
<dbReference type="GO" id="GO:0005634">
    <property type="term" value="C:nucleus"/>
    <property type="evidence" value="ECO:0007669"/>
    <property type="project" value="UniProtKB-SubCell"/>
</dbReference>
<evidence type="ECO:0000256" key="9">
    <source>
        <dbReference type="PROSITE-ProRule" id="PRU00176"/>
    </source>
</evidence>
<dbReference type="GO" id="GO:0003723">
    <property type="term" value="F:RNA binding"/>
    <property type="evidence" value="ECO:0007669"/>
    <property type="project" value="UniProtKB-UniRule"/>
</dbReference>
<dbReference type="GO" id="GO:0006397">
    <property type="term" value="P:mRNA processing"/>
    <property type="evidence" value="ECO:0007669"/>
    <property type="project" value="UniProtKB-KW"/>
</dbReference>
<dbReference type="InterPro" id="IPR012677">
    <property type="entry name" value="Nucleotide-bd_a/b_plait_sf"/>
</dbReference>
<dbReference type="FunFam" id="3.30.70.330:FF:000013">
    <property type="entry name" value="CUGBP Elav-like family member 1 isoform 2"/>
    <property type="match status" value="1"/>
</dbReference>
<reference evidence="11" key="3">
    <citation type="submission" date="2025-09" db="UniProtKB">
        <authorList>
            <consortium name="Ensembl"/>
        </authorList>
    </citation>
    <scope>IDENTIFICATION</scope>
</reference>
<dbReference type="InterPro" id="IPR034199">
    <property type="entry name" value="CELF1/2_RRM3"/>
</dbReference>
<reference evidence="11" key="1">
    <citation type="submission" date="2019-06" db="EMBL/GenBank/DDBJ databases">
        <authorList>
            <consortium name="Wellcome Sanger Institute Data Sharing"/>
        </authorList>
    </citation>
    <scope>NUCLEOTIDE SEQUENCE [LARGE SCALE GENOMIC DNA]</scope>
</reference>
<keyword evidence="8" id="KW-0539">Nucleus</keyword>
<dbReference type="InterPro" id="IPR000504">
    <property type="entry name" value="RRM_dom"/>
</dbReference>
<keyword evidence="5" id="KW-0507">mRNA processing</keyword>
<keyword evidence="4" id="KW-0963">Cytoplasm</keyword>
<dbReference type="SUPFAM" id="SSF54928">
    <property type="entry name" value="RNA-binding domain, RBD"/>
    <property type="match status" value="2"/>
</dbReference>
<comment type="subcellular location">
    <subcellularLocation>
        <location evidence="2">Cytoplasm</location>
    </subcellularLocation>
    <subcellularLocation>
        <location evidence="1">Nucleus</location>
    </subcellularLocation>
</comment>
<dbReference type="CDD" id="cd12634">
    <property type="entry name" value="RRM2_CELF1_2"/>
    <property type="match status" value="1"/>
</dbReference>
<dbReference type="InterPro" id="IPR035979">
    <property type="entry name" value="RBD_domain_sf"/>
</dbReference>
<dbReference type="CDD" id="cd12638">
    <property type="entry name" value="RRM3_CELF1_2"/>
    <property type="match status" value="1"/>
</dbReference>
<dbReference type="PROSITE" id="PS50102">
    <property type="entry name" value="RRM"/>
    <property type="match status" value="3"/>
</dbReference>